<evidence type="ECO:0000256" key="8">
    <source>
        <dbReference type="ARBA" id="ARBA00022801"/>
    </source>
</evidence>
<dbReference type="AlphaFoldDB" id="A0A1G1VGG1"/>
<evidence type="ECO:0000256" key="7">
    <source>
        <dbReference type="ARBA" id="ARBA00022723"/>
    </source>
</evidence>
<keyword evidence="7" id="KW-0479">Metal-binding</keyword>
<evidence type="ECO:0000256" key="4">
    <source>
        <dbReference type="ARBA" id="ARBA00022475"/>
    </source>
</evidence>
<dbReference type="GO" id="GO:0046872">
    <property type="term" value="F:metal ion binding"/>
    <property type="evidence" value="ECO:0007669"/>
    <property type="project" value="UniProtKB-KW"/>
</dbReference>
<evidence type="ECO:0000256" key="10">
    <source>
        <dbReference type="ARBA" id="ARBA00022989"/>
    </source>
</evidence>
<dbReference type="EMBL" id="MHCD01000013">
    <property type="protein sequence ID" value="OGY14504.1"/>
    <property type="molecule type" value="Genomic_DNA"/>
</dbReference>
<name>A0A1G1VGG1_9BACT</name>
<evidence type="ECO:0000259" key="14">
    <source>
        <dbReference type="Pfam" id="PF02163"/>
    </source>
</evidence>
<feature type="transmembrane region" description="Helical" evidence="13">
    <location>
        <begin position="55"/>
        <end position="74"/>
    </location>
</feature>
<comment type="caution">
    <text evidence="15">The sequence shown here is derived from an EMBL/GenBank/DDBJ whole genome shotgun (WGS) entry which is preliminary data.</text>
</comment>
<evidence type="ECO:0000256" key="2">
    <source>
        <dbReference type="ARBA" id="ARBA00004651"/>
    </source>
</evidence>
<dbReference type="InterPro" id="IPR052348">
    <property type="entry name" value="Metallopeptidase_M50B"/>
</dbReference>
<evidence type="ECO:0000256" key="13">
    <source>
        <dbReference type="SAM" id="Phobius"/>
    </source>
</evidence>
<organism evidence="15 16">
    <name type="scientific">Candidatus Blackburnbacteria bacterium RIFCSPLOWO2_01_FULL_41_27</name>
    <dbReference type="NCBI Taxonomy" id="1797520"/>
    <lineage>
        <taxon>Bacteria</taxon>
        <taxon>Candidatus Blackburniibacteriota</taxon>
    </lineage>
</organism>
<evidence type="ECO:0000256" key="3">
    <source>
        <dbReference type="ARBA" id="ARBA00007931"/>
    </source>
</evidence>
<comment type="cofactor">
    <cofactor evidence="1">
        <name>Zn(2+)</name>
        <dbReference type="ChEBI" id="CHEBI:29105"/>
    </cofactor>
</comment>
<dbReference type="GO" id="GO:0005886">
    <property type="term" value="C:plasma membrane"/>
    <property type="evidence" value="ECO:0007669"/>
    <property type="project" value="UniProtKB-SubCell"/>
</dbReference>
<proteinExistence type="inferred from homology"/>
<feature type="domain" description="Peptidase M50" evidence="14">
    <location>
        <begin position="13"/>
        <end position="120"/>
    </location>
</feature>
<dbReference type="PANTHER" id="PTHR35864:SF1">
    <property type="entry name" value="ZINC METALLOPROTEASE YWHC-RELATED"/>
    <property type="match status" value="1"/>
</dbReference>
<dbReference type="Pfam" id="PF02163">
    <property type="entry name" value="Peptidase_M50"/>
    <property type="match status" value="2"/>
</dbReference>
<evidence type="ECO:0000256" key="12">
    <source>
        <dbReference type="ARBA" id="ARBA00023136"/>
    </source>
</evidence>
<keyword evidence="10 13" id="KW-1133">Transmembrane helix</keyword>
<keyword evidence="11" id="KW-0482">Metalloprotease</keyword>
<accession>A0A1G1VGG1</accession>
<comment type="subcellular location">
    <subcellularLocation>
        <location evidence="2">Cell membrane</location>
        <topology evidence="2">Multi-pass membrane protein</topology>
    </subcellularLocation>
</comment>
<evidence type="ECO:0000256" key="1">
    <source>
        <dbReference type="ARBA" id="ARBA00001947"/>
    </source>
</evidence>
<keyword evidence="9" id="KW-0862">Zinc</keyword>
<feature type="transmembrane region" description="Helical" evidence="13">
    <location>
        <begin position="132"/>
        <end position="149"/>
    </location>
</feature>
<gene>
    <name evidence="15" type="ORF">A3A58_01870</name>
</gene>
<evidence type="ECO:0000256" key="11">
    <source>
        <dbReference type="ARBA" id="ARBA00023049"/>
    </source>
</evidence>
<evidence type="ECO:0000313" key="16">
    <source>
        <dbReference type="Proteomes" id="UP000177685"/>
    </source>
</evidence>
<evidence type="ECO:0000313" key="15">
    <source>
        <dbReference type="EMBL" id="OGY14504.1"/>
    </source>
</evidence>
<keyword evidence="4" id="KW-1003">Cell membrane</keyword>
<dbReference type="PANTHER" id="PTHR35864">
    <property type="entry name" value="ZINC METALLOPROTEASE MJ0611-RELATED"/>
    <property type="match status" value="1"/>
</dbReference>
<keyword evidence="12 13" id="KW-0472">Membrane</keyword>
<reference evidence="15 16" key="1">
    <citation type="journal article" date="2016" name="Nat. Commun.">
        <title>Thousands of microbial genomes shed light on interconnected biogeochemical processes in an aquifer system.</title>
        <authorList>
            <person name="Anantharaman K."/>
            <person name="Brown C.T."/>
            <person name="Hug L.A."/>
            <person name="Sharon I."/>
            <person name="Castelle C.J."/>
            <person name="Probst A.J."/>
            <person name="Thomas B.C."/>
            <person name="Singh A."/>
            <person name="Wilkins M.J."/>
            <person name="Karaoz U."/>
            <person name="Brodie E.L."/>
            <person name="Williams K.H."/>
            <person name="Hubbard S.S."/>
            <person name="Banfield J.F."/>
        </authorList>
    </citation>
    <scope>NUCLEOTIDE SEQUENCE [LARGE SCALE GENOMIC DNA]</scope>
</reference>
<keyword evidence="8" id="KW-0378">Hydrolase</keyword>
<dbReference type="InterPro" id="IPR044537">
    <property type="entry name" value="Rip2-like"/>
</dbReference>
<feature type="transmembrane region" description="Helical" evidence="13">
    <location>
        <begin position="95"/>
        <end position="117"/>
    </location>
</feature>
<evidence type="ECO:0000256" key="9">
    <source>
        <dbReference type="ARBA" id="ARBA00022833"/>
    </source>
</evidence>
<dbReference type="Proteomes" id="UP000177685">
    <property type="component" value="Unassembled WGS sequence"/>
</dbReference>
<comment type="similarity">
    <text evidence="3">Belongs to the peptidase M50B family.</text>
</comment>
<keyword evidence="5" id="KW-0645">Protease</keyword>
<dbReference type="InterPro" id="IPR008915">
    <property type="entry name" value="Peptidase_M50"/>
</dbReference>
<evidence type="ECO:0000256" key="6">
    <source>
        <dbReference type="ARBA" id="ARBA00022692"/>
    </source>
</evidence>
<protein>
    <recommendedName>
        <fullName evidence="14">Peptidase M50 domain-containing protein</fullName>
    </recommendedName>
</protein>
<dbReference type="GO" id="GO:0006508">
    <property type="term" value="P:proteolysis"/>
    <property type="evidence" value="ECO:0007669"/>
    <property type="project" value="UniProtKB-KW"/>
</dbReference>
<evidence type="ECO:0000256" key="5">
    <source>
        <dbReference type="ARBA" id="ARBA00022670"/>
    </source>
</evidence>
<dbReference type="GO" id="GO:0008237">
    <property type="term" value="F:metallopeptidase activity"/>
    <property type="evidence" value="ECO:0007669"/>
    <property type="project" value="UniProtKB-KW"/>
</dbReference>
<dbReference type="CDD" id="cd06158">
    <property type="entry name" value="S2P-M50_like_1"/>
    <property type="match status" value="1"/>
</dbReference>
<feature type="domain" description="Peptidase M50" evidence="14">
    <location>
        <begin position="131"/>
        <end position="186"/>
    </location>
</feature>
<sequence>MFDLSQPTFLFQIIAFLLALTFHEFAHALAADRLGDPTPRVQGRLTLNPIAHIDLFGTILLPLFLLLTRAPILFGWAKPVMFDPYNLANPRRDAAIISFAGPLANLILAIASALLLSTSRFYDLGGSLTFDFLYQFITLNIVLAIFNLVPVHPLDGGKILVGLLPEDVADQWDRILRQYGTFILLFLIFPIFGGQAIVWNIIGPTISFILGILLPTGGLI</sequence>
<feature type="transmembrane region" description="Helical" evidence="13">
    <location>
        <begin position="182"/>
        <end position="214"/>
    </location>
</feature>
<keyword evidence="6 13" id="KW-0812">Transmembrane</keyword>